<evidence type="ECO:0000256" key="3">
    <source>
        <dbReference type="ARBA" id="ARBA00022741"/>
    </source>
</evidence>
<organism evidence="9">
    <name type="scientific">Mycobacterium xenopi 4042</name>
    <dbReference type="NCBI Taxonomy" id="1299334"/>
    <lineage>
        <taxon>Bacteria</taxon>
        <taxon>Bacillati</taxon>
        <taxon>Actinomycetota</taxon>
        <taxon>Actinomycetes</taxon>
        <taxon>Mycobacteriales</taxon>
        <taxon>Mycobacteriaceae</taxon>
        <taxon>Mycobacterium</taxon>
    </lineage>
</organism>
<dbReference type="GO" id="GO:0004088">
    <property type="term" value="F:carbamoyl-phosphate synthase (glutamine-hydrolyzing) activity"/>
    <property type="evidence" value="ECO:0007669"/>
    <property type="project" value="TreeGrafter"/>
</dbReference>
<dbReference type="GO" id="GO:0005524">
    <property type="term" value="F:ATP binding"/>
    <property type="evidence" value="ECO:0007669"/>
    <property type="project" value="UniProtKB-UniRule"/>
</dbReference>
<comment type="catalytic activity">
    <reaction evidence="6">
        <text>hydrogencarbonate + NH4(+) + 2 ATP = carbamoyl phosphate + 2 ADP + phosphate + 2 H(+)</text>
        <dbReference type="Rhea" id="RHEA:18029"/>
        <dbReference type="ChEBI" id="CHEBI:15378"/>
        <dbReference type="ChEBI" id="CHEBI:17544"/>
        <dbReference type="ChEBI" id="CHEBI:28938"/>
        <dbReference type="ChEBI" id="CHEBI:30616"/>
        <dbReference type="ChEBI" id="CHEBI:43474"/>
        <dbReference type="ChEBI" id="CHEBI:58228"/>
        <dbReference type="ChEBI" id="CHEBI:456216"/>
        <dbReference type="EC" id="6.3.4.16"/>
    </reaction>
</comment>
<accession>X7YQJ2</accession>
<evidence type="ECO:0000313" key="9">
    <source>
        <dbReference type="EMBL" id="EUA09071.1"/>
    </source>
</evidence>
<dbReference type="Gene3D" id="3.30.470.20">
    <property type="entry name" value="ATP-grasp fold, B domain"/>
    <property type="match status" value="1"/>
</dbReference>
<dbReference type="PROSITE" id="PS50975">
    <property type="entry name" value="ATP_GRASP"/>
    <property type="match status" value="1"/>
</dbReference>
<dbReference type="PANTHER" id="PTHR11405:SF53">
    <property type="entry name" value="CARBAMOYL-PHOSPHATE SYNTHASE [AMMONIA], MITOCHONDRIAL"/>
    <property type="match status" value="1"/>
</dbReference>
<dbReference type="AlphaFoldDB" id="X7YQJ2"/>
<comment type="caution">
    <text evidence="9">The sequence shown here is derived from an EMBL/GenBank/DDBJ whole genome shotgun (WGS) entry which is preliminary data.</text>
</comment>
<dbReference type="EC" id="6.3.4.16" evidence="5"/>
<feature type="domain" description="ATP-grasp" evidence="8">
    <location>
        <begin position="1"/>
        <end position="125"/>
    </location>
</feature>
<dbReference type="PANTHER" id="PTHR11405">
    <property type="entry name" value="CARBAMOYLTRANSFERASE FAMILY MEMBER"/>
    <property type="match status" value="1"/>
</dbReference>
<dbReference type="PRINTS" id="PR00098">
    <property type="entry name" value="CPSASE"/>
</dbReference>
<evidence type="ECO:0000259" key="8">
    <source>
        <dbReference type="PROSITE" id="PS50975"/>
    </source>
</evidence>
<dbReference type="InterPro" id="IPR011761">
    <property type="entry name" value="ATP-grasp"/>
</dbReference>
<dbReference type="InterPro" id="IPR005483">
    <property type="entry name" value="CPSase_dom"/>
</dbReference>
<reference evidence="9" key="1">
    <citation type="submission" date="2014-01" db="EMBL/GenBank/DDBJ databases">
        <authorList>
            <person name="Brown-Elliot B."/>
            <person name="Wallace R."/>
            <person name="Lenaerts A."/>
            <person name="Ordway D."/>
            <person name="DeGroote M.A."/>
            <person name="Parker T."/>
            <person name="Sizemore C."/>
            <person name="Tallon L.J."/>
            <person name="Sadzewicz L.K."/>
            <person name="Sengamalay N."/>
            <person name="Fraser C.M."/>
            <person name="Hine E."/>
            <person name="Shefchek K.A."/>
            <person name="Das S.P."/>
            <person name="Tettelin H."/>
        </authorList>
    </citation>
    <scope>NUCLEOTIDE SEQUENCE [LARGE SCALE GENOMIC DNA]</scope>
    <source>
        <strain evidence="9">4042</strain>
    </source>
</reference>
<proteinExistence type="predicted"/>
<dbReference type="GO" id="GO:0005737">
    <property type="term" value="C:cytoplasm"/>
    <property type="evidence" value="ECO:0007669"/>
    <property type="project" value="TreeGrafter"/>
</dbReference>
<sequence>MLIEESIYGWKEFELELMRDGHDNVVVVCSIENVDPMGVHTGDSVTVAPAMTLTDREYQRMRDLAIAILREVGVDTGGCNIQFAVNPRDGRLIVVEMNPRVSRSSALASKATGFPIAKIAAKLAIGYTLDEILNDITKQTPACFEPTLDYVVVKAPRFAFEKFPAPTPH</sequence>
<evidence type="ECO:0000256" key="5">
    <source>
        <dbReference type="ARBA" id="ARBA00044063"/>
    </source>
</evidence>
<keyword evidence="1" id="KW-0055">Arginine biosynthesis</keyword>
<gene>
    <name evidence="9" type="ORF">I553_10128</name>
</gene>
<dbReference type="GO" id="GO:0004087">
    <property type="term" value="F:carbamoyl-phosphate synthase (ammonia) activity"/>
    <property type="evidence" value="ECO:0007669"/>
    <property type="project" value="UniProtKB-EC"/>
</dbReference>
<keyword evidence="1" id="KW-0028">Amino-acid biosynthesis</keyword>
<dbReference type="InterPro" id="IPR005479">
    <property type="entry name" value="CPAse_ATP-bd"/>
</dbReference>
<evidence type="ECO:0000256" key="1">
    <source>
        <dbReference type="ARBA" id="ARBA00022571"/>
    </source>
</evidence>
<keyword evidence="4 7" id="KW-0067">ATP-binding</keyword>
<dbReference type="Pfam" id="PF02786">
    <property type="entry name" value="CPSase_L_D2"/>
    <property type="match status" value="1"/>
</dbReference>
<evidence type="ECO:0000256" key="7">
    <source>
        <dbReference type="PROSITE-ProRule" id="PRU00409"/>
    </source>
</evidence>
<dbReference type="EMBL" id="JAOB01000090">
    <property type="protein sequence ID" value="EUA09071.1"/>
    <property type="molecule type" value="Genomic_DNA"/>
</dbReference>
<protein>
    <recommendedName>
        <fullName evidence="5">carbamoyl-phosphate synthase (ammonia)</fullName>
        <ecNumber evidence="5">6.3.4.16</ecNumber>
    </recommendedName>
</protein>
<evidence type="ECO:0000256" key="6">
    <source>
        <dbReference type="ARBA" id="ARBA00047359"/>
    </source>
</evidence>
<evidence type="ECO:0000256" key="4">
    <source>
        <dbReference type="ARBA" id="ARBA00022840"/>
    </source>
</evidence>
<dbReference type="PATRIC" id="fig|1299334.3.peg.9621"/>
<keyword evidence="2" id="KW-0436">Ligase</keyword>
<name>X7YQJ2_MYCXE</name>
<dbReference type="SUPFAM" id="SSF56059">
    <property type="entry name" value="Glutathione synthetase ATP-binding domain-like"/>
    <property type="match status" value="1"/>
</dbReference>
<dbReference type="GO" id="GO:0046872">
    <property type="term" value="F:metal ion binding"/>
    <property type="evidence" value="ECO:0007669"/>
    <property type="project" value="InterPro"/>
</dbReference>
<keyword evidence="3 7" id="KW-0547">Nucleotide-binding</keyword>
<evidence type="ECO:0000256" key="2">
    <source>
        <dbReference type="ARBA" id="ARBA00022598"/>
    </source>
</evidence>
<dbReference type="GO" id="GO:0006541">
    <property type="term" value="P:glutamine metabolic process"/>
    <property type="evidence" value="ECO:0007669"/>
    <property type="project" value="TreeGrafter"/>
</dbReference>